<evidence type="ECO:0000313" key="2">
    <source>
        <dbReference type="Proteomes" id="UP000201728"/>
    </source>
</evidence>
<evidence type="ECO:0000313" key="1">
    <source>
        <dbReference type="EMBL" id="ASQ44626.1"/>
    </source>
</evidence>
<dbReference type="KEGG" id="lcd:clem_00295"/>
<dbReference type="OrthoDB" id="5649225at2"/>
<protein>
    <submittedName>
        <fullName evidence="1">Uncharacterized protein</fullName>
    </submittedName>
</protein>
<name>A0A222NYG8_9GAMM</name>
<sequence>MKILYSSQLRIKHSTHHDSIIVRFIDTDNTQKTGVYRPINQTYSSLSAIFVVAYSVRMRRVLGESVSEEYIVLDDKSNIQGTVSIDPPNFKPMLPYSSQAPADYQEKEIVCPSVETLLSHSFAEKLVAEVISENDDACPQHVSLMGLINHQKRGYRITRWFVFSLGKDWLDQDINRDFSLKTTDIDNFPNVKGRTHYPANSYNFNFHRHFMAADAI</sequence>
<dbReference type="AlphaFoldDB" id="A0A222NYG8"/>
<dbReference type="Proteomes" id="UP000201728">
    <property type="component" value="Chromosome"/>
</dbReference>
<keyword evidence="2" id="KW-1185">Reference proteome</keyword>
<gene>
    <name evidence="1" type="ORF">clem_00295</name>
</gene>
<reference evidence="2" key="1">
    <citation type="submission" date="2016-07" db="EMBL/GenBank/DDBJ databases">
        <authorList>
            <person name="Florea S."/>
            <person name="Webb J.S."/>
            <person name="Jaromczyk J."/>
            <person name="Schardl C.L."/>
        </authorList>
    </citation>
    <scope>NUCLEOTIDE SEQUENCE [LARGE SCALE GENOMIC DNA]</scope>
    <source>
        <strain evidence="2">CDC-D5610</strain>
    </source>
</reference>
<dbReference type="RefSeq" id="WP_157698126.1">
    <property type="nucleotide sequence ID" value="NZ_CP016397.1"/>
</dbReference>
<organism evidence="1 2">
    <name type="scientific">Legionella clemsonensis</name>
    <dbReference type="NCBI Taxonomy" id="1867846"/>
    <lineage>
        <taxon>Bacteria</taxon>
        <taxon>Pseudomonadati</taxon>
        <taxon>Pseudomonadota</taxon>
        <taxon>Gammaproteobacteria</taxon>
        <taxon>Legionellales</taxon>
        <taxon>Legionellaceae</taxon>
        <taxon>Legionella</taxon>
    </lineage>
</organism>
<proteinExistence type="predicted"/>
<dbReference type="EMBL" id="CP016397">
    <property type="protein sequence ID" value="ASQ44626.1"/>
    <property type="molecule type" value="Genomic_DNA"/>
</dbReference>
<accession>A0A222NYG8</accession>